<dbReference type="EMBL" id="JAVXUO010000938">
    <property type="protein sequence ID" value="KAK2987791.1"/>
    <property type="molecule type" value="Genomic_DNA"/>
</dbReference>
<dbReference type="AlphaFoldDB" id="A0AA88RXG8"/>
<dbReference type="Pfam" id="PF05056">
    <property type="entry name" value="DUF674"/>
    <property type="match status" value="1"/>
</dbReference>
<dbReference type="InterPro" id="IPR007750">
    <property type="entry name" value="DUF674"/>
</dbReference>
<reference evidence="1" key="1">
    <citation type="submission" date="2022-12" db="EMBL/GenBank/DDBJ databases">
        <title>Draft genome assemblies for two species of Escallonia (Escalloniales).</title>
        <authorList>
            <person name="Chanderbali A."/>
            <person name="Dervinis C."/>
            <person name="Anghel I."/>
            <person name="Soltis D."/>
            <person name="Soltis P."/>
            <person name="Zapata F."/>
        </authorList>
    </citation>
    <scope>NUCLEOTIDE SEQUENCE</scope>
    <source>
        <strain evidence="1">UCBG92.1500</strain>
        <tissue evidence="1">Leaf</tissue>
    </source>
</reference>
<protein>
    <submittedName>
        <fullName evidence="1">Uncharacterized protein</fullName>
    </submittedName>
</protein>
<keyword evidence="2" id="KW-1185">Reference proteome</keyword>
<evidence type="ECO:0000313" key="1">
    <source>
        <dbReference type="EMBL" id="KAK2987791.1"/>
    </source>
</evidence>
<dbReference type="PANTHER" id="PTHR33103:SF19">
    <property type="entry name" value="OS09G0544700 PROTEIN"/>
    <property type="match status" value="1"/>
</dbReference>
<accession>A0AA88RXG8</accession>
<proteinExistence type="predicted"/>
<organism evidence="1 2">
    <name type="scientific">Escallonia rubra</name>
    <dbReference type="NCBI Taxonomy" id="112253"/>
    <lineage>
        <taxon>Eukaryota</taxon>
        <taxon>Viridiplantae</taxon>
        <taxon>Streptophyta</taxon>
        <taxon>Embryophyta</taxon>
        <taxon>Tracheophyta</taxon>
        <taxon>Spermatophyta</taxon>
        <taxon>Magnoliopsida</taxon>
        <taxon>eudicotyledons</taxon>
        <taxon>Gunneridae</taxon>
        <taxon>Pentapetalae</taxon>
        <taxon>asterids</taxon>
        <taxon>campanulids</taxon>
        <taxon>Escalloniales</taxon>
        <taxon>Escalloniaceae</taxon>
        <taxon>Escallonia</taxon>
    </lineage>
</organism>
<name>A0AA88RXG8_9ASTE</name>
<dbReference type="PANTHER" id="PTHR33103">
    <property type="entry name" value="OS01G0153900 PROTEIN"/>
    <property type="match status" value="1"/>
</dbReference>
<dbReference type="Proteomes" id="UP001187471">
    <property type="component" value="Unassembled WGS sequence"/>
</dbReference>
<evidence type="ECO:0000313" key="2">
    <source>
        <dbReference type="Proteomes" id="UP001187471"/>
    </source>
</evidence>
<gene>
    <name evidence="1" type="ORF">RJ640_030681</name>
</gene>
<sequence>MFGRYAVKYARCTVLEPSFLEAALQILKGDSPGLSDVKGDKSYSPWEVNINESFSSTQCIPFVGMGTSMLKLQLMVYVKAHKVIFVEAEKDFVDVLFHILALPIEEFINLFISESTDGCIGNLYKRIENMNDA</sequence>
<comment type="caution">
    <text evidence="1">The sequence shown here is derived from an EMBL/GenBank/DDBJ whole genome shotgun (WGS) entry which is preliminary data.</text>
</comment>